<feature type="transmembrane region" description="Helical" evidence="1">
    <location>
        <begin position="74"/>
        <end position="92"/>
    </location>
</feature>
<feature type="transmembrane region" description="Helical" evidence="1">
    <location>
        <begin position="181"/>
        <end position="198"/>
    </location>
</feature>
<protein>
    <recommendedName>
        <fullName evidence="2">CAAX prenyl protease 2/Lysostaphin resistance protein A-like domain-containing protein</fullName>
    </recommendedName>
</protein>
<organism evidence="3 4">
    <name type="scientific">Actinoalloteichus caeruleus DSM 43889</name>
    <dbReference type="NCBI Taxonomy" id="1120930"/>
    <lineage>
        <taxon>Bacteria</taxon>
        <taxon>Bacillati</taxon>
        <taxon>Actinomycetota</taxon>
        <taxon>Actinomycetes</taxon>
        <taxon>Pseudonocardiales</taxon>
        <taxon>Pseudonocardiaceae</taxon>
        <taxon>Actinoalloteichus</taxon>
        <taxon>Actinoalloteichus cyanogriseus</taxon>
    </lineage>
</organism>
<evidence type="ECO:0000313" key="4">
    <source>
        <dbReference type="Proteomes" id="UP000791080"/>
    </source>
</evidence>
<keyword evidence="1" id="KW-0812">Transmembrane</keyword>
<feature type="transmembrane region" description="Helical" evidence="1">
    <location>
        <begin position="204"/>
        <end position="221"/>
    </location>
</feature>
<dbReference type="RefSeq" id="WP_026419420.1">
    <property type="nucleotide sequence ID" value="NZ_AUBJ02000001.1"/>
</dbReference>
<gene>
    <name evidence="3" type="ORF">G443_003830</name>
</gene>
<feature type="transmembrane region" description="Helical" evidence="1">
    <location>
        <begin position="6"/>
        <end position="26"/>
    </location>
</feature>
<feature type="domain" description="CAAX prenyl protease 2/Lysostaphin resistance protein A-like" evidence="2">
    <location>
        <begin position="145"/>
        <end position="237"/>
    </location>
</feature>
<proteinExistence type="predicted"/>
<sequence length="247" mass="26403">MLLEFLGYGARIGPGLLLVVLCFWLTRGDRDPLLRIVLLILGFVLIRDAMTPAGFWTFGVVGGTVPWLRFTDDAAVLLVFGASTLLITGSVLRWAPDLRSLVRWGDLRPSTVALGLGGGVLAAAPVLLLSLAWPLEERGGQVAATLLPALLFLALAGNLAEEVLFRGFLQGRLERTFSPTRSAVLSGVLFATCHAFLASTVTDVGWPLLVFTLLEGLICAYLRLRRGLTPAVLAHGTAIFLLASGLL</sequence>
<evidence type="ECO:0000256" key="1">
    <source>
        <dbReference type="SAM" id="Phobius"/>
    </source>
</evidence>
<reference evidence="3 4" key="1">
    <citation type="submission" date="2022-06" db="EMBL/GenBank/DDBJ databases">
        <title>Genomic Encyclopedia of Type Strains, Phase I: the one thousand microbial genomes (KMG-I) project.</title>
        <authorList>
            <person name="Kyrpides N."/>
        </authorList>
    </citation>
    <scope>NUCLEOTIDE SEQUENCE [LARGE SCALE GENOMIC DNA]</scope>
    <source>
        <strain evidence="3 4">DSM 43889</strain>
    </source>
</reference>
<dbReference type="Pfam" id="PF02517">
    <property type="entry name" value="Rce1-like"/>
    <property type="match status" value="1"/>
</dbReference>
<comment type="caution">
    <text evidence="3">The sequence shown here is derived from an EMBL/GenBank/DDBJ whole genome shotgun (WGS) entry which is preliminary data.</text>
</comment>
<keyword evidence="1" id="KW-0472">Membrane</keyword>
<name>A0ABT1JM05_ACTCY</name>
<keyword evidence="1" id="KW-1133">Transmembrane helix</keyword>
<evidence type="ECO:0000313" key="3">
    <source>
        <dbReference type="EMBL" id="MCP2333560.1"/>
    </source>
</evidence>
<dbReference type="EMBL" id="AUBJ02000001">
    <property type="protein sequence ID" value="MCP2333560.1"/>
    <property type="molecule type" value="Genomic_DNA"/>
</dbReference>
<dbReference type="InterPro" id="IPR003675">
    <property type="entry name" value="Rce1/LyrA-like_dom"/>
</dbReference>
<keyword evidence="4" id="KW-1185">Reference proteome</keyword>
<feature type="transmembrane region" description="Helical" evidence="1">
    <location>
        <begin position="112"/>
        <end position="133"/>
    </location>
</feature>
<accession>A0ABT1JM05</accession>
<feature type="transmembrane region" description="Helical" evidence="1">
    <location>
        <begin position="139"/>
        <end position="160"/>
    </location>
</feature>
<feature type="transmembrane region" description="Helical" evidence="1">
    <location>
        <begin position="33"/>
        <end position="54"/>
    </location>
</feature>
<dbReference type="Proteomes" id="UP000791080">
    <property type="component" value="Unassembled WGS sequence"/>
</dbReference>
<evidence type="ECO:0000259" key="2">
    <source>
        <dbReference type="Pfam" id="PF02517"/>
    </source>
</evidence>